<evidence type="ECO:0000313" key="7">
    <source>
        <dbReference type="EMBL" id="KAK7290890.1"/>
    </source>
</evidence>
<keyword evidence="3" id="KW-0804">Transcription</keyword>
<dbReference type="PANTHER" id="PTHR13935">
    <property type="entry name" value="ACHAETE-SCUTE TRANSCRIPTION FACTOR-RELATED"/>
    <property type="match status" value="1"/>
</dbReference>
<dbReference type="Gene3D" id="4.10.280.10">
    <property type="entry name" value="Helix-loop-helix DNA-binding domain"/>
    <property type="match status" value="1"/>
</dbReference>
<proteinExistence type="predicted"/>
<dbReference type="SUPFAM" id="SSF47459">
    <property type="entry name" value="HLH, helix-loop-helix DNA-binding domain"/>
    <property type="match status" value="1"/>
</dbReference>
<feature type="coiled-coil region" evidence="5">
    <location>
        <begin position="54"/>
        <end position="81"/>
    </location>
</feature>
<evidence type="ECO:0000256" key="2">
    <source>
        <dbReference type="ARBA" id="ARBA00023015"/>
    </source>
</evidence>
<feature type="domain" description="BHLH" evidence="6">
    <location>
        <begin position="12"/>
        <end position="64"/>
    </location>
</feature>
<dbReference type="Proteomes" id="UP001372338">
    <property type="component" value="Unassembled WGS sequence"/>
</dbReference>
<keyword evidence="5" id="KW-0175">Coiled coil</keyword>
<reference evidence="7 8" key="1">
    <citation type="submission" date="2024-01" db="EMBL/GenBank/DDBJ databases">
        <title>The genomes of 5 underutilized Papilionoideae crops provide insights into root nodulation and disease resistanc.</title>
        <authorList>
            <person name="Yuan L."/>
        </authorList>
    </citation>
    <scope>NUCLEOTIDE SEQUENCE [LARGE SCALE GENOMIC DNA]</scope>
    <source>
        <strain evidence="7">ZHUSHIDOU_FW_LH</strain>
        <tissue evidence="7">Leaf</tissue>
    </source>
</reference>
<gene>
    <name evidence="7" type="ORF">RIF29_05656</name>
</gene>
<comment type="caution">
    <text evidence="7">The sequence shown here is derived from an EMBL/GenBank/DDBJ whole genome shotgun (WGS) entry which is preliminary data.</text>
</comment>
<dbReference type="PANTHER" id="PTHR13935:SF63">
    <property type="entry name" value="BHLH DOMAIN-CONTAINING PROTEIN"/>
    <property type="match status" value="1"/>
</dbReference>
<sequence length="184" mass="20999">MDHQQGSQPSSSTKVERRIIEKNRRAHMKNLFFKLNSLLPNYNPKESLPLPDQIDRVIKHIESLETRVKAAQEKKASLLTERKRPRSVFETKGSLKSPKIEIHEIGSSVEVVLTCGFDNQFIVFSEIIRIIHEENIEVISASCSRIGDYVLHVVHAEIRPSFYQSGATEVSERLKMFVNGSVTQ</sequence>
<dbReference type="GO" id="GO:0046983">
    <property type="term" value="F:protein dimerization activity"/>
    <property type="evidence" value="ECO:0007669"/>
    <property type="project" value="InterPro"/>
</dbReference>
<dbReference type="InterPro" id="IPR015660">
    <property type="entry name" value="MASH1/Ascl1a-like"/>
</dbReference>
<name>A0AAN9J298_CROPI</name>
<dbReference type="GO" id="GO:0090575">
    <property type="term" value="C:RNA polymerase II transcription regulator complex"/>
    <property type="evidence" value="ECO:0007669"/>
    <property type="project" value="TreeGrafter"/>
</dbReference>
<evidence type="ECO:0000256" key="1">
    <source>
        <dbReference type="ARBA" id="ARBA00004123"/>
    </source>
</evidence>
<keyword evidence="4" id="KW-0539">Nucleus</keyword>
<organism evidence="7 8">
    <name type="scientific">Crotalaria pallida</name>
    <name type="common">Smooth rattlebox</name>
    <name type="synonym">Crotalaria striata</name>
    <dbReference type="NCBI Taxonomy" id="3830"/>
    <lineage>
        <taxon>Eukaryota</taxon>
        <taxon>Viridiplantae</taxon>
        <taxon>Streptophyta</taxon>
        <taxon>Embryophyta</taxon>
        <taxon>Tracheophyta</taxon>
        <taxon>Spermatophyta</taxon>
        <taxon>Magnoliopsida</taxon>
        <taxon>eudicotyledons</taxon>
        <taxon>Gunneridae</taxon>
        <taxon>Pentapetalae</taxon>
        <taxon>rosids</taxon>
        <taxon>fabids</taxon>
        <taxon>Fabales</taxon>
        <taxon>Fabaceae</taxon>
        <taxon>Papilionoideae</taxon>
        <taxon>50 kb inversion clade</taxon>
        <taxon>genistoids sensu lato</taxon>
        <taxon>core genistoids</taxon>
        <taxon>Crotalarieae</taxon>
        <taxon>Crotalaria</taxon>
    </lineage>
</organism>
<dbReference type="PROSITE" id="PS50888">
    <property type="entry name" value="BHLH"/>
    <property type="match status" value="1"/>
</dbReference>
<dbReference type="GO" id="GO:0000981">
    <property type="term" value="F:DNA-binding transcription factor activity, RNA polymerase II-specific"/>
    <property type="evidence" value="ECO:0007669"/>
    <property type="project" value="TreeGrafter"/>
</dbReference>
<evidence type="ECO:0000256" key="5">
    <source>
        <dbReference type="SAM" id="Coils"/>
    </source>
</evidence>
<evidence type="ECO:0000313" key="8">
    <source>
        <dbReference type="Proteomes" id="UP001372338"/>
    </source>
</evidence>
<keyword evidence="8" id="KW-1185">Reference proteome</keyword>
<dbReference type="InterPro" id="IPR036638">
    <property type="entry name" value="HLH_DNA-bd_sf"/>
</dbReference>
<keyword evidence="2" id="KW-0805">Transcription regulation</keyword>
<dbReference type="Pfam" id="PF00010">
    <property type="entry name" value="HLH"/>
    <property type="match status" value="1"/>
</dbReference>
<dbReference type="EMBL" id="JAYWIO010000001">
    <property type="protein sequence ID" value="KAK7290890.1"/>
    <property type="molecule type" value="Genomic_DNA"/>
</dbReference>
<evidence type="ECO:0000256" key="3">
    <source>
        <dbReference type="ARBA" id="ARBA00023163"/>
    </source>
</evidence>
<dbReference type="GO" id="GO:0000977">
    <property type="term" value="F:RNA polymerase II transcription regulatory region sequence-specific DNA binding"/>
    <property type="evidence" value="ECO:0007669"/>
    <property type="project" value="TreeGrafter"/>
</dbReference>
<dbReference type="InterPro" id="IPR011598">
    <property type="entry name" value="bHLH_dom"/>
</dbReference>
<accession>A0AAN9J298</accession>
<dbReference type="AlphaFoldDB" id="A0AAN9J298"/>
<comment type="subcellular location">
    <subcellularLocation>
        <location evidence="1">Nucleus</location>
    </subcellularLocation>
</comment>
<protein>
    <recommendedName>
        <fullName evidence="6">BHLH domain-containing protein</fullName>
    </recommendedName>
</protein>
<evidence type="ECO:0000256" key="4">
    <source>
        <dbReference type="ARBA" id="ARBA00023242"/>
    </source>
</evidence>
<evidence type="ECO:0000259" key="6">
    <source>
        <dbReference type="PROSITE" id="PS50888"/>
    </source>
</evidence>